<sequence>MVSFIQNADSSSTFASQSKTVSLINDLNSLSIREHHDKENATATSSMCRSLMDSTTLGLQEIANSVISELQKDPKKKEVVVHVRVMRLCKDKKKCYT</sequence>
<accession>A0AAD3CDI9</accession>
<keyword evidence="2" id="KW-1185">Reference proteome</keyword>
<gene>
    <name evidence="1" type="ORF">CTEN210_00281</name>
</gene>
<evidence type="ECO:0000313" key="2">
    <source>
        <dbReference type="Proteomes" id="UP001054902"/>
    </source>
</evidence>
<protein>
    <submittedName>
        <fullName evidence="1">Uncharacterized protein</fullName>
    </submittedName>
</protein>
<dbReference type="EMBL" id="BLLK01000019">
    <property type="protein sequence ID" value="GFH43808.1"/>
    <property type="molecule type" value="Genomic_DNA"/>
</dbReference>
<reference evidence="1 2" key="1">
    <citation type="journal article" date="2021" name="Sci. Rep.">
        <title>The genome of the diatom Chaetoceros tenuissimus carries an ancient integrated fragment of an extant virus.</title>
        <authorList>
            <person name="Hongo Y."/>
            <person name="Kimura K."/>
            <person name="Takaki Y."/>
            <person name="Yoshida Y."/>
            <person name="Baba S."/>
            <person name="Kobayashi G."/>
            <person name="Nagasaki K."/>
            <person name="Hano T."/>
            <person name="Tomaru Y."/>
        </authorList>
    </citation>
    <scope>NUCLEOTIDE SEQUENCE [LARGE SCALE GENOMIC DNA]</scope>
    <source>
        <strain evidence="1 2">NIES-3715</strain>
    </source>
</reference>
<organism evidence="1 2">
    <name type="scientific">Chaetoceros tenuissimus</name>
    <dbReference type="NCBI Taxonomy" id="426638"/>
    <lineage>
        <taxon>Eukaryota</taxon>
        <taxon>Sar</taxon>
        <taxon>Stramenopiles</taxon>
        <taxon>Ochrophyta</taxon>
        <taxon>Bacillariophyta</taxon>
        <taxon>Coscinodiscophyceae</taxon>
        <taxon>Chaetocerotophycidae</taxon>
        <taxon>Chaetocerotales</taxon>
        <taxon>Chaetocerotaceae</taxon>
        <taxon>Chaetoceros</taxon>
    </lineage>
</organism>
<dbReference type="Proteomes" id="UP001054902">
    <property type="component" value="Unassembled WGS sequence"/>
</dbReference>
<name>A0AAD3CDI9_9STRA</name>
<dbReference type="AlphaFoldDB" id="A0AAD3CDI9"/>
<evidence type="ECO:0000313" key="1">
    <source>
        <dbReference type="EMBL" id="GFH43808.1"/>
    </source>
</evidence>
<comment type="caution">
    <text evidence="1">The sequence shown here is derived from an EMBL/GenBank/DDBJ whole genome shotgun (WGS) entry which is preliminary data.</text>
</comment>
<proteinExistence type="predicted"/>